<protein>
    <submittedName>
        <fullName evidence="1">Uncharacterized protein</fullName>
    </submittedName>
</protein>
<evidence type="ECO:0000313" key="1">
    <source>
        <dbReference type="Ensembl" id="ENSFCTP00005003564.1"/>
    </source>
</evidence>
<name>A0ABI7VZL4_FELCA</name>
<organism evidence="1 2">
    <name type="scientific">Felis catus</name>
    <name type="common">Cat</name>
    <name type="synonym">Felis silvestris catus</name>
    <dbReference type="NCBI Taxonomy" id="9685"/>
    <lineage>
        <taxon>Eukaryota</taxon>
        <taxon>Metazoa</taxon>
        <taxon>Chordata</taxon>
        <taxon>Craniata</taxon>
        <taxon>Vertebrata</taxon>
        <taxon>Euteleostomi</taxon>
        <taxon>Mammalia</taxon>
        <taxon>Eutheria</taxon>
        <taxon>Laurasiatheria</taxon>
        <taxon>Carnivora</taxon>
        <taxon>Feliformia</taxon>
        <taxon>Felidae</taxon>
        <taxon>Felinae</taxon>
        <taxon>Felis</taxon>
    </lineage>
</organism>
<proteinExistence type="predicted"/>
<keyword evidence="2" id="KW-1185">Reference proteome</keyword>
<sequence length="65" mass="7165">MLGVNAAKSSLFPRFLKTLEFGTTIPEPSGLANLQPIAPWRGKLVIWLYGEGSTLCSYNINFTMC</sequence>
<reference evidence="1 2" key="1">
    <citation type="submission" date="2021-02" db="EMBL/GenBank/DDBJ databases">
        <title>Safari Cat Assemblies.</title>
        <authorList>
            <person name="Bredemeyer K.R."/>
            <person name="Murphy W.J."/>
        </authorList>
    </citation>
    <scope>NUCLEOTIDE SEQUENCE [LARGE SCALE GENOMIC DNA]</scope>
</reference>
<reference evidence="1" key="2">
    <citation type="submission" date="2025-08" db="UniProtKB">
        <authorList>
            <consortium name="Ensembl"/>
        </authorList>
    </citation>
    <scope>IDENTIFICATION</scope>
    <source>
        <strain evidence="1">breed Abyssinian</strain>
    </source>
</reference>
<dbReference type="Ensembl" id="ENSFCTT00005005715.1">
    <property type="protein sequence ID" value="ENSFCTP00005003564.1"/>
    <property type="gene ID" value="ENSFCTG00005002174.1"/>
</dbReference>
<reference evidence="1" key="3">
    <citation type="submission" date="2025-09" db="UniProtKB">
        <authorList>
            <consortium name="Ensembl"/>
        </authorList>
    </citation>
    <scope>IDENTIFICATION</scope>
    <source>
        <strain evidence="1">breed Abyssinian</strain>
    </source>
</reference>
<accession>A0ABI7VZL4</accession>
<dbReference type="Proteomes" id="UP000823872">
    <property type="component" value="Chromosome D2"/>
</dbReference>
<evidence type="ECO:0000313" key="2">
    <source>
        <dbReference type="Proteomes" id="UP000823872"/>
    </source>
</evidence>